<evidence type="ECO:0000313" key="1">
    <source>
        <dbReference type="EMBL" id="KAK5697359.1"/>
    </source>
</evidence>
<dbReference type="PANTHER" id="PTHR40619">
    <property type="entry name" value="FUNGAL STAND N-TERMINAL GOODBYE DOMAIN-CONTAINING PROTEIN"/>
    <property type="match status" value="1"/>
</dbReference>
<dbReference type="EMBL" id="JAVRQU010000011">
    <property type="protein sequence ID" value="KAK5697359.1"/>
    <property type="molecule type" value="Genomic_DNA"/>
</dbReference>
<dbReference type="Proteomes" id="UP001310594">
    <property type="component" value="Unassembled WGS sequence"/>
</dbReference>
<sequence>MAKRGPSAAVLNYGITNQAGHIDPAFDIKDKYYDAFTGRWQESQTIQELSQQRQTDFLTFMEQLIVDYPEMKASNFRSTLNYKWAEVVTEANAALDSYGSRTKGPLGALSRIGRKTGEYSEPIVTVLESTLPCGEYTSIICGGIILIFKAFKIVSEFRQKILEALGESPALLETVARLMANHPDKVGLRARAAELYIALLSTTQGMAQWLKKHPMRRIEALFKQEGYEQYLRDKISNLQQCTSRMRAEAELCDQERLRDIFRLVNLIGAETATIVSQNTHLMIQGGETYASVQNVEDGVIAIRKAQDKQMEYARRQEDGFTNIQSDVRLEFGRLGDVQGSMQRVDDHVVDVRTDIEQLGVAQMRLATQAQRQVDELRNEVSAPINRMVGMLECLEKGMELERQQWKTRIENLEAEVNSKPSQPDYASSITANDVCEMLGNWSEHNAELASYYANVGSDAGPDIATAIIESPGFCGWYASMQSYMLIVTYDLIDETVQPGSFVTAALYQQLAGARSAIRLTHFCMQQSPYDKMDAAANLLANFISTLLASLDIDMSQWTSFERISMQMSSLREHNLNYLCDLFKYLVMRASGVTIFCLIDDLKSLEGATDIRSVGKVVALLDELVGMCSRRGRVIFKVVLMTPRRDTELWQFILDESCVWLEV</sequence>
<dbReference type="AlphaFoldDB" id="A0AAN8A259"/>
<protein>
    <submittedName>
        <fullName evidence="1">Uncharacterized protein</fullName>
    </submittedName>
</protein>
<gene>
    <name evidence="1" type="ORF">LTR97_007497</name>
</gene>
<accession>A0AAN8A259</accession>
<reference evidence="1" key="1">
    <citation type="submission" date="2023-08" db="EMBL/GenBank/DDBJ databases">
        <title>Black Yeasts Isolated from many extreme environments.</title>
        <authorList>
            <person name="Coleine C."/>
            <person name="Stajich J.E."/>
            <person name="Selbmann L."/>
        </authorList>
    </citation>
    <scope>NUCLEOTIDE SEQUENCE</scope>
    <source>
        <strain evidence="1">CCFEE 5810</strain>
    </source>
</reference>
<comment type="caution">
    <text evidence="1">The sequence shown here is derived from an EMBL/GenBank/DDBJ whole genome shotgun (WGS) entry which is preliminary data.</text>
</comment>
<dbReference type="PANTHER" id="PTHR40619:SF3">
    <property type="entry name" value="FUNGAL STAND N-TERMINAL GOODBYE DOMAIN-CONTAINING PROTEIN"/>
    <property type="match status" value="1"/>
</dbReference>
<name>A0AAN8A259_9PEZI</name>
<organism evidence="1 2">
    <name type="scientific">Elasticomyces elasticus</name>
    <dbReference type="NCBI Taxonomy" id="574655"/>
    <lineage>
        <taxon>Eukaryota</taxon>
        <taxon>Fungi</taxon>
        <taxon>Dikarya</taxon>
        <taxon>Ascomycota</taxon>
        <taxon>Pezizomycotina</taxon>
        <taxon>Dothideomycetes</taxon>
        <taxon>Dothideomycetidae</taxon>
        <taxon>Mycosphaerellales</taxon>
        <taxon>Teratosphaeriaceae</taxon>
        <taxon>Elasticomyces</taxon>
    </lineage>
</organism>
<evidence type="ECO:0000313" key="2">
    <source>
        <dbReference type="Proteomes" id="UP001310594"/>
    </source>
</evidence>
<proteinExistence type="predicted"/>